<accession>A0A0C3GQ08</accession>
<dbReference type="InterPro" id="IPR028945">
    <property type="entry name" value="Get1"/>
</dbReference>
<dbReference type="FunFam" id="1.10.287.660:FF:000006">
    <property type="entry name" value="Protein GET1"/>
    <property type="match status" value="1"/>
</dbReference>
<dbReference type="Gene3D" id="1.10.287.660">
    <property type="entry name" value="Helix hairpin bin"/>
    <property type="match status" value="1"/>
</dbReference>
<keyword evidence="5 9" id="KW-0256">Endoplasmic reticulum</keyword>
<dbReference type="GO" id="GO:0043495">
    <property type="term" value="F:protein-membrane adaptor activity"/>
    <property type="evidence" value="ECO:0007669"/>
    <property type="project" value="TreeGrafter"/>
</dbReference>
<sequence length="213" mass="23743">MPSILLTVFILQLVIHVVNTLGASTINNVLWNLYINFASPKSAADQRELKSQFMRVRKEMNSTSSQDEFARWAKLRRQHDKLLEQLEKSKASSDAGKSAFETTASTLRWVCTNGLRMYIQYSYMKQPMFWVPRGWVPYYAEWLLSFPRAPLGSVSVNVWVLACTAVITLAHETLVAVAALVGKSGFTQKKGVPIRVGGEKTQAAGGAKSKKVS</sequence>
<evidence type="ECO:0000256" key="3">
    <source>
        <dbReference type="ARBA" id="ARBA00022448"/>
    </source>
</evidence>
<dbReference type="HOGENOM" id="CLU_089418_1_0_1"/>
<dbReference type="Pfam" id="PF04420">
    <property type="entry name" value="CHD5"/>
    <property type="match status" value="1"/>
</dbReference>
<comment type="caution">
    <text evidence="9">Lacks conserved residue(s) required for the propagation of feature annotation.</text>
</comment>
<feature type="chain" id="PRO_5002177800" evidence="10">
    <location>
        <begin position="21"/>
        <end position="213"/>
    </location>
</feature>
<reference evidence="11 12" key="1">
    <citation type="submission" date="2014-04" db="EMBL/GenBank/DDBJ databases">
        <authorList>
            <consortium name="DOE Joint Genome Institute"/>
            <person name="Kuo A."/>
            <person name="Martino E."/>
            <person name="Perotto S."/>
            <person name="Kohler A."/>
            <person name="Nagy L.G."/>
            <person name="Floudas D."/>
            <person name="Copeland A."/>
            <person name="Barry K.W."/>
            <person name="Cichocki N."/>
            <person name="Veneault-Fourrey C."/>
            <person name="LaButti K."/>
            <person name="Lindquist E.A."/>
            <person name="Lipzen A."/>
            <person name="Lundell T."/>
            <person name="Morin E."/>
            <person name="Murat C."/>
            <person name="Sun H."/>
            <person name="Tunlid A."/>
            <person name="Henrissat B."/>
            <person name="Grigoriev I.V."/>
            <person name="Hibbett D.S."/>
            <person name="Martin F."/>
            <person name="Nordberg H.P."/>
            <person name="Cantor M.N."/>
            <person name="Hua S.X."/>
        </authorList>
    </citation>
    <scope>NUCLEOTIDE SEQUENCE [LARGE SCALE GENOMIC DNA]</scope>
    <source>
        <strain evidence="11 12">Zn</strain>
    </source>
</reference>
<dbReference type="AlphaFoldDB" id="A0A0C3GQ08"/>
<evidence type="ECO:0000256" key="10">
    <source>
        <dbReference type="SAM" id="SignalP"/>
    </source>
</evidence>
<protein>
    <submittedName>
        <fullName evidence="11">Uncharacterized protein</fullName>
    </submittedName>
</protein>
<dbReference type="InParanoid" id="A0A0C3GQ08"/>
<dbReference type="STRING" id="913774.A0A0C3GQ08"/>
<evidence type="ECO:0000313" key="12">
    <source>
        <dbReference type="Proteomes" id="UP000054321"/>
    </source>
</evidence>
<comment type="subcellular location">
    <subcellularLocation>
        <location evidence="1">Endoplasmic reticulum membrane</location>
        <topology evidence="1">Multi-pass membrane protein</topology>
    </subcellularLocation>
</comment>
<keyword evidence="12" id="KW-1185">Reference proteome</keyword>
<keyword evidence="7" id="KW-0175">Coiled coil</keyword>
<name>A0A0C3GQ08_OIDMZ</name>
<dbReference type="Proteomes" id="UP000054321">
    <property type="component" value="Unassembled WGS sequence"/>
</dbReference>
<evidence type="ECO:0000256" key="1">
    <source>
        <dbReference type="ARBA" id="ARBA00004477"/>
    </source>
</evidence>
<dbReference type="GO" id="GO:0043529">
    <property type="term" value="C:GET complex"/>
    <property type="evidence" value="ECO:0007669"/>
    <property type="project" value="InterPro"/>
</dbReference>
<keyword evidence="8 9" id="KW-0472">Membrane</keyword>
<dbReference type="GO" id="GO:0005789">
    <property type="term" value="C:endoplasmic reticulum membrane"/>
    <property type="evidence" value="ECO:0007669"/>
    <property type="project" value="UniProtKB-SubCell"/>
</dbReference>
<keyword evidence="10" id="KW-0732">Signal</keyword>
<dbReference type="PANTHER" id="PTHR42650:SF1">
    <property type="entry name" value="GUIDED ENTRY OF TAIL-ANCHORED PROTEINS FACTOR 1"/>
    <property type="match status" value="1"/>
</dbReference>
<comment type="similarity">
    <text evidence="2 9">Belongs to the WRB/GET1 family.</text>
</comment>
<evidence type="ECO:0000256" key="8">
    <source>
        <dbReference type="ARBA" id="ARBA00023136"/>
    </source>
</evidence>
<dbReference type="OrthoDB" id="69461at2759"/>
<keyword evidence="6 9" id="KW-1133">Transmembrane helix</keyword>
<evidence type="ECO:0000313" key="11">
    <source>
        <dbReference type="EMBL" id="KIM92586.1"/>
    </source>
</evidence>
<evidence type="ECO:0000256" key="2">
    <source>
        <dbReference type="ARBA" id="ARBA00010799"/>
    </source>
</evidence>
<dbReference type="EMBL" id="KN832916">
    <property type="protein sequence ID" value="KIM92586.1"/>
    <property type="molecule type" value="Genomic_DNA"/>
</dbReference>
<keyword evidence="4 9" id="KW-0812">Transmembrane</keyword>
<keyword evidence="3 9" id="KW-0813">Transport</keyword>
<evidence type="ECO:0000256" key="7">
    <source>
        <dbReference type="ARBA" id="ARBA00023054"/>
    </source>
</evidence>
<evidence type="ECO:0000256" key="5">
    <source>
        <dbReference type="ARBA" id="ARBA00022824"/>
    </source>
</evidence>
<feature type="topological domain" description="Cytoplasmic" evidence="9">
    <location>
        <begin position="171"/>
        <end position="213"/>
    </location>
</feature>
<evidence type="ECO:0000256" key="6">
    <source>
        <dbReference type="ARBA" id="ARBA00022989"/>
    </source>
</evidence>
<reference evidence="12" key="2">
    <citation type="submission" date="2015-01" db="EMBL/GenBank/DDBJ databases">
        <title>Evolutionary Origins and Diversification of the Mycorrhizal Mutualists.</title>
        <authorList>
            <consortium name="DOE Joint Genome Institute"/>
            <consortium name="Mycorrhizal Genomics Consortium"/>
            <person name="Kohler A."/>
            <person name="Kuo A."/>
            <person name="Nagy L.G."/>
            <person name="Floudas D."/>
            <person name="Copeland A."/>
            <person name="Barry K.W."/>
            <person name="Cichocki N."/>
            <person name="Veneault-Fourrey C."/>
            <person name="LaButti K."/>
            <person name="Lindquist E.A."/>
            <person name="Lipzen A."/>
            <person name="Lundell T."/>
            <person name="Morin E."/>
            <person name="Murat C."/>
            <person name="Riley R."/>
            <person name="Ohm R."/>
            <person name="Sun H."/>
            <person name="Tunlid A."/>
            <person name="Henrissat B."/>
            <person name="Grigoriev I.V."/>
            <person name="Hibbett D.S."/>
            <person name="Martin F."/>
        </authorList>
    </citation>
    <scope>NUCLEOTIDE SEQUENCE [LARGE SCALE GENOMIC DNA]</scope>
    <source>
        <strain evidence="12">Zn</strain>
    </source>
</reference>
<evidence type="ECO:0000256" key="9">
    <source>
        <dbReference type="HAMAP-Rule" id="MF_03113"/>
    </source>
</evidence>
<dbReference type="InterPro" id="IPR029012">
    <property type="entry name" value="Helix_hairpin_bin_sf"/>
</dbReference>
<dbReference type="PANTHER" id="PTHR42650">
    <property type="entry name" value="TAIL-ANCHORED PROTEIN INSERTION RECEPTOR WRB"/>
    <property type="match status" value="1"/>
</dbReference>
<feature type="topological domain" description="Lumenal" evidence="9">
    <location>
        <begin position="1"/>
        <end position="4"/>
    </location>
</feature>
<dbReference type="GO" id="GO:0071816">
    <property type="term" value="P:tail-anchored membrane protein insertion into ER membrane"/>
    <property type="evidence" value="ECO:0007669"/>
    <property type="project" value="InterPro"/>
</dbReference>
<dbReference type="HAMAP" id="MF_03113">
    <property type="entry name" value="Get1"/>
    <property type="match status" value="1"/>
</dbReference>
<evidence type="ECO:0000256" key="4">
    <source>
        <dbReference type="ARBA" id="ARBA00022692"/>
    </source>
</evidence>
<organism evidence="11 12">
    <name type="scientific">Oidiodendron maius (strain Zn)</name>
    <dbReference type="NCBI Taxonomy" id="913774"/>
    <lineage>
        <taxon>Eukaryota</taxon>
        <taxon>Fungi</taxon>
        <taxon>Dikarya</taxon>
        <taxon>Ascomycota</taxon>
        <taxon>Pezizomycotina</taxon>
        <taxon>Leotiomycetes</taxon>
        <taxon>Leotiomycetes incertae sedis</taxon>
        <taxon>Myxotrichaceae</taxon>
        <taxon>Oidiodendron</taxon>
    </lineage>
</organism>
<feature type="signal peptide" evidence="10">
    <location>
        <begin position="1"/>
        <end position="20"/>
    </location>
</feature>
<gene>
    <name evidence="9" type="primary">GET1</name>
    <name evidence="11" type="ORF">OIDMADRAFT_139455</name>
</gene>
<proteinExistence type="inferred from homology"/>
<dbReference type="InterPro" id="IPR027538">
    <property type="entry name" value="Get1_fungi"/>
</dbReference>